<protein>
    <recommendedName>
        <fullName evidence="2">tRNA (adenine(58)-N(1))-methyltransferase catalytic subunit TRM61</fullName>
        <ecNumber evidence="1">2.1.1.220</ecNumber>
    </recommendedName>
    <alternativeName>
        <fullName evidence="3">tRNA(m1A58)-methyltransferase subunit TRM61</fullName>
    </alternativeName>
</protein>
<accession>A0A6G1GBB2</accession>
<dbReference type="PANTHER" id="PTHR12133">
    <property type="entry name" value="TRNA (ADENINE(58)-N(1))-METHYLTRANSFERASE"/>
    <property type="match status" value="1"/>
</dbReference>
<dbReference type="EC" id="2.1.1.220" evidence="1"/>
<dbReference type="PROSITE" id="PS51620">
    <property type="entry name" value="SAM_TRM61"/>
    <property type="match status" value="1"/>
</dbReference>
<evidence type="ECO:0000256" key="3">
    <source>
        <dbReference type="ARBA" id="ARBA00033309"/>
    </source>
</evidence>
<name>A0A6G1GBB2_9PEZI</name>
<feature type="compositionally biased region" description="Pro residues" evidence="4">
    <location>
        <begin position="215"/>
        <end position="240"/>
    </location>
</feature>
<dbReference type="GO" id="GO:0031515">
    <property type="term" value="C:tRNA (m1A) methyltransferase complex"/>
    <property type="evidence" value="ECO:0007669"/>
    <property type="project" value="InterPro"/>
</dbReference>
<reference evidence="5 7" key="1">
    <citation type="submission" date="2020-01" db="EMBL/GenBank/DDBJ databases">
        <authorList>
            <consortium name="DOE Joint Genome Institute"/>
            <person name="Haridas S."/>
            <person name="Albert R."/>
            <person name="Binder M."/>
            <person name="Bloem J."/>
            <person name="Labutti K."/>
            <person name="Salamov A."/>
            <person name="Andreopoulos B."/>
            <person name="Baker S.E."/>
            <person name="Barry K."/>
            <person name="Bills G."/>
            <person name="Bluhm B.H."/>
            <person name="Cannon C."/>
            <person name="Castanera R."/>
            <person name="Culley D.E."/>
            <person name="Daum C."/>
            <person name="Ezra D."/>
            <person name="Gonzalez J.B."/>
            <person name="Henrissat B."/>
            <person name="Kuo A."/>
            <person name="Liang C."/>
            <person name="Lipzen A."/>
            <person name="Lutzoni F."/>
            <person name="Magnuson J."/>
            <person name="Mondo S."/>
            <person name="Nolan M."/>
            <person name="Ohm R."/>
            <person name="Pangilinan J."/>
            <person name="Park H.-J."/>
            <person name="Ramirez L."/>
            <person name="Alfaro M."/>
            <person name="Sun H."/>
            <person name="Tritt A."/>
            <person name="Yoshinaga Y."/>
            <person name="Zwiers L.-H."/>
            <person name="Turgeon B.G."/>
            <person name="Goodwin S.B."/>
            <person name="Spatafora J.W."/>
            <person name="Crous P.W."/>
            <person name="Grigoriev I.V."/>
        </authorList>
    </citation>
    <scope>NUCLEOTIDE SEQUENCE</scope>
    <source>
        <strain evidence="5 7">CBS 781.70</strain>
    </source>
</reference>
<dbReference type="InterPro" id="IPR014816">
    <property type="entry name" value="tRNA_MeTrfase_Gcd14"/>
</dbReference>
<dbReference type="GO" id="GO:0160107">
    <property type="term" value="F:tRNA (adenine(58)-N1)-methyltransferase activity"/>
    <property type="evidence" value="ECO:0007669"/>
    <property type="project" value="UniProtKB-EC"/>
</dbReference>
<dbReference type="GeneID" id="54414767"/>
<evidence type="ECO:0000256" key="4">
    <source>
        <dbReference type="SAM" id="MobiDB-lite"/>
    </source>
</evidence>
<dbReference type="RefSeq" id="XP_033537018.1">
    <property type="nucleotide sequence ID" value="XM_033674197.1"/>
</dbReference>
<reference evidence="7" key="2">
    <citation type="submission" date="2020-04" db="EMBL/GenBank/DDBJ databases">
        <authorList>
            <consortium name="NCBI Genome Project"/>
        </authorList>
    </citation>
    <scope>NUCLEOTIDE SEQUENCE</scope>
    <source>
        <strain evidence="7">CBS 781.70</strain>
    </source>
</reference>
<reference evidence="7" key="3">
    <citation type="submission" date="2025-04" db="UniProtKB">
        <authorList>
            <consortium name="RefSeq"/>
        </authorList>
    </citation>
    <scope>IDENTIFICATION</scope>
    <source>
        <strain evidence="7">CBS 781.70</strain>
    </source>
</reference>
<dbReference type="PANTHER" id="PTHR12133:SF1">
    <property type="entry name" value="TRNA (ADENINE(58)-N(1))-METHYLTRANSFERASE, MITOCHONDRIAL"/>
    <property type="match status" value="1"/>
</dbReference>
<dbReference type="Gene3D" id="3.40.50.150">
    <property type="entry name" value="Vaccinia Virus protein VP39"/>
    <property type="match status" value="1"/>
</dbReference>
<gene>
    <name evidence="5 7" type="ORF">P152DRAFT_183853</name>
</gene>
<evidence type="ECO:0000313" key="7">
    <source>
        <dbReference type="RefSeq" id="XP_033537018.1"/>
    </source>
</evidence>
<sequence>MRLHCLTRLNVPYRSLSTRQTSLLYPLCHHLRSFSSIDRPFQEDDVVLIRPVNRPSADGKLLKALKPAKSQNVHRGQLRHEDVIGKRPRDVVRSSREEAYRVYAPTLDEYVRLTPREVTPIYACDANLIVSLLDIHVEPPSAENDAPFEVLEAGTGQGGLTLHLARAIAAGNAPPPPLPPLALEIAHERAQQPGTDAAVLPPIHPSTPSISSELSPPPSAETPEPSPPLPPSSEPPPPNPSEVSDPVADPATLATLQTYTHYKSTRHAILHSCDRAPTFQKHARKIVRTFRRGIYYPHVDFHVCTPTEYLARRFDSLPTREPTDGDGVVDPTISSSLALYATLPVRYCQKQRDLCKNICSLLKIDMRGISALKGTYAKEIRSISAAR</sequence>
<keyword evidence="6" id="KW-1185">Reference proteome</keyword>
<proteinExistence type="predicted"/>
<dbReference type="Gene3D" id="3.10.330.20">
    <property type="match status" value="1"/>
</dbReference>
<evidence type="ECO:0000313" key="6">
    <source>
        <dbReference type="Proteomes" id="UP000504638"/>
    </source>
</evidence>
<evidence type="ECO:0000313" key="5">
    <source>
        <dbReference type="EMBL" id="KAF1815387.1"/>
    </source>
</evidence>
<dbReference type="GO" id="GO:0030488">
    <property type="term" value="P:tRNA methylation"/>
    <property type="evidence" value="ECO:0007669"/>
    <property type="project" value="InterPro"/>
</dbReference>
<dbReference type="Proteomes" id="UP000504638">
    <property type="component" value="Unplaced"/>
</dbReference>
<dbReference type="GO" id="GO:0005739">
    <property type="term" value="C:mitochondrion"/>
    <property type="evidence" value="ECO:0007669"/>
    <property type="project" value="TreeGrafter"/>
</dbReference>
<dbReference type="SUPFAM" id="SSF53335">
    <property type="entry name" value="S-adenosyl-L-methionine-dependent methyltransferases"/>
    <property type="match status" value="1"/>
</dbReference>
<organism evidence="5">
    <name type="scientific">Eremomyces bilateralis CBS 781.70</name>
    <dbReference type="NCBI Taxonomy" id="1392243"/>
    <lineage>
        <taxon>Eukaryota</taxon>
        <taxon>Fungi</taxon>
        <taxon>Dikarya</taxon>
        <taxon>Ascomycota</taxon>
        <taxon>Pezizomycotina</taxon>
        <taxon>Dothideomycetes</taxon>
        <taxon>Dothideomycetes incertae sedis</taxon>
        <taxon>Eremomycetales</taxon>
        <taxon>Eremomycetaceae</taxon>
        <taxon>Eremomyces</taxon>
    </lineage>
</organism>
<evidence type="ECO:0000256" key="1">
    <source>
        <dbReference type="ARBA" id="ARBA00012796"/>
    </source>
</evidence>
<evidence type="ECO:0000256" key="2">
    <source>
        <dbReference type="ARBA" id="ARBA00015963"/>
    </source>
</evidence>
<dbReference type="InterPro" id="IPR029063">
    <property type="entry name" value="SAM-dependent_MTases_sf"/>
</dbReference>
<feature type="region of interest" description="Disordered" evidence="4">
    <location>
        <begin position="196"/>
        <end position="247"/>
    </location>
</feature>
<dbReference type="OrthoDB" id="5585464at2759"/>
<dbReference type="EMBL" id="ML975151">
    <property type="protein sequence ID" value="KAF1815387.1"/>
    <property type="molecule type" value="Genomic_DNA"/>
</dbReference>
<dbReference type="AlphaFoldDB" id="A0A6G1GBB2"/>